<dbReference type="Gene3D" id="1.10.10.1130">
    <property type="entry name" value="Uncharacterised protein PF10982, DUF2789"/>
    <property type="match status" value="1"/>
</dbReference>
<dbReference type="Pfam" id="PF10982">
    <property type="entry name" value="DUF2789"/>
    <property type="match status" value="1"/>
</dbReference>
<dbReference type="EMBL" id="JEMY01000035">
    <property type="protein sequence ID" value="EXI87317.1"/>
    <property type="molecule type" value="Genomic_DNA"/>
</dbReference>
<reference evidence="1" key="1">
    <citation type="submission" date="2014-02" db="EMBL/GenBank/DDBJ databases">
        <title>Expanding our view of genomic diversity in Candidatus Accumulibacter clades.</title>
        <authorList>
            <person name="Skennerton C.T."/>
            <person name="Barr J.J."/>
            <person name="Slater F.R."/>
            <person name="Bond P.L."/>
            <person name="Tyson G.W."/>
        </authorList>
    </citation>
    <scope>NUCLEOTIDE SEQUENCE [LARGE SCALE GENOMIC DNA]</scope>
</reference>
<dbReference type="Proteomes" id="UP000022141">
    <property type="component" value="Unassembled WGS sequence"/>
</dbReference>
<gene>
    <name evidence="1" type="ORF">AW11_02665</name>
</gene>
<protein>
    <recommendedName>
        <fullName evidence="3">DUF2789 domain-containing protein</fullName>
    </recommendedName>
</protein>
<evidence type="ECO:0008006" key="3">
    <source>
        <dbReference type="Google" id="ProtNLM"/>
    </source>
</evidence>
<dbReference type="AlphaFoldDB" id="A0A011QDE2"/>
<organism evidence="1 2">
    <name type="scientific">Accumulibacter regalis</name>
    <dbReference type="NCBI Taxonomy" id="522306"/>
    <lineage>
        <taxon>Bacteria</taxon>
        <taxon>Pseudomonadati</taxon>
        <taxon>Pseudomonadota</taxon>
        <taxon>Betaproteobacteria</taxon>
        <taxon>Candidatus Accumulibacter</taxon>
    </lineage>
</organism>
<comment type="caution">
    <text evidence="1">The sequence shown here is derived from an EMBL/GenBank/DDBJ whole genome shotgun (WGS) entry which is preliminary data.</text>
</comment>
<dbReference type="InterPro" id="IPR021250">
    <property type="entry name" value="DUF2789"/>
</dbReference>
<proteinExistence type="predicted"/>
<sequence>MENAIHTLSDLFRQLGLPDDAASIEDFIARHRPLPPGVRVADASFWTPSQAQFLAEEMSDDADWAELVDTLALLLSK</sequence>
<name>A0A011QDE2_ACCRE</name>
<accession>A0A011QDE2</accession>
<evidence type="ECO:0000313" key="1">
    <source>
        <dbReference type="EMBL" id="EXI87317.1"/>
    </source>
</evidence>
<dbReference type="PATRIC" id="fig|1454004.3.peg.2757"/>
<dbReference type="InterPro" id="IPR038086">
    <property type="entry name" value="DUF2789_sf"/>
</dbReference>
<dbReference type="eggNOG" id="ENOG5032Z85">
    <property type="taxonomic scope" value="Bacteria"/>
</dbReference>
<evidence type="ECO:0000313" key="2">
    <source>
        <dbReference type="Proteomes" id="UP000022141"/>
    </source>
</evidence>
<dbReference type="STRING" id="1454004.AW11_02665"/>
<keyword evidence="2" id="KW-1185">Reference proteome</keyword>